<proteinExistence type="predicted"/>
<dbReference type="EMBL" id="CP034086">
    <property type="protein sequence ID" value="AZG76337.1"/>
    <property type="molecule type" value="Genomic_DNA"/>
</dbReference>
<evidence type="ECO:0000313" key="1">
    <source>
        <dbReference type="EMBL" id="AZG76337.1"/>
    </source>
</evidence>
<organism evidence="1 2">
    <name type="scientific">Methylocystis rosea</name>
    <dbReference type="NCBI Taxonomy" id="173366"/>
    <lineage>
        <taxon>Bacteria</taxon>
        <taxon>Pseudomonadati</taxon>
        <taxon>Pseudomonadota</taxon>
        <taxon>Alphaproteobacteria</taxon>
        <taxon>Hyphomicrobiales</taxon>
        <taxon>Methylocystaceae</taxon>
        <taxon>Methylocystis</taxon>
    </lineage>
</organism>
<dbReference type="KEGG" id="mros:EHO51_06115"/>
<dbReference type="AlphaFoldDB" id="A0A3G8M3Q0"/>
<protein>
    <submittedName>
        <fullName evidence="1">Uncharacterized protein</fullName>
    </submittedName>
</protein>
<sequence length="65" mass="7484">MPSEDSGDRGEFTYFAPQLQFTILKAIGELLRVNLDRVVHEPLPNDVVVLLTELEYRGNRKRRLG</sequence>
<dbReference type="Proteomes" id="UP000273982">
    <property type="component" value="Chromosome"/>
</dbReference>
<reference evidence="1 2" key="1">
    <citation type="submission" date="2018-11" db="EMBL/GenBank/DDBJ databases">
        <title>Genome squencing of methanotrophic bacteria isolated from alkaline groundwater in Korea.</title>
        <authorList>
            <person name="Nguyen L.N."/>
        </authorList>
    </citation>
    <scope>NUCLEOTIDE SEQUENCE [LARGE SCALE GENOMIC DNA]</scope>
    <source>
        <strain evidence="1 2">GW6</strain>
    </source>
</reference>
<gene>
    <name evidence="1" type="ORF">EHO51_06115</name>
</gene>
<accession>A0A3G8M3Q0</accession>
<name>A0A3G8M3Q0_9HYPH</name>
<evidence type="ECO:0000313" key="2">
    <source>
        <dbReference type="Proteomes" id="UP000273982"/>
    </source>
</evidence>
<dbReference type="RefSeq" id="WP_124738154.1">
    <property type="nucleotide sequence ID" value="NZ_CP034086.1"/>
</dbReference>